<accession>A0A1E1LTB7</accession>
<dbReference type="InParanoid" id="A0A1E1LTB7"/>
<keyword evidence="2" id="KW-1185">Reference proteome</keyword>
<sequence>MPLPDQPRIKITWWMRLRSKLRYLHSPLRLRGSIRRLRHDHNNPYYALMMLFIGHLQVPSRNWTYNFPPPALLAPKDIAGNEALFDHHHPFIFNLRYIPIWTIRDTPLHAIYRLYEIYMTREFVLVRLECEYMWRQLGPKWSLYSIPDPCDPDPVRYAMLASIVEELVRAFNFRLQHGQRRNGRNVRRSIANPWPEYEPEVTPTWTAHVRPIQSDDLRELPPDMVQDGKLVLADGGSAVHPETILFEKRIEDAFYPEKFARFAVDAPFLLWSILADPKGARWFLSALLGCVISSSPNMSLLALPPGGMLLWIHLGFLRQVNLYVDIELDTRLFHETHTAIARFALLLGGVCYVSKSCEEFRYHEPGFLSAHDRSPP</sequence>
<organism evidence="1 2">
    <name type="scientific">Rhynchosporium graminicola</name>
    <dbReference type="NCBI Taxonomy" id="2792576"/>
    <lineage>
        <taxon>Eukaryota</taxon>
        <taxon>Fungi</taxon>
        <taxon>Dikarya</taxon>
        <taxon>Ascomycota</taxon>
        <taxon>Pezizomycotina</taxon>
        <taxon>Leotiomycetes</taxon>
        <taxon>Helotiales</taxon>
        <taxon>Ploettnerulaceae</taxon>
        <taxon>Rhynchosporium</taxon>
    </lineage>
</organism>
<dbReference type="AlphaFoldDB" id="A0A1E1LTB7"/>
<comment type="caution">
    <text evidence="1">The sequence shown here is derived from an EMBL/GenBank/DDBJ whole genome shotgun (WGS) entry which is preliminary data.</text>
</comment>
<reference evidence="2" key="1">
    <citation type="submission" date="2016-03" db="EMBL/GenBank/DDBJ databases">
        <authorList>
            <person name="Ploux O."/>
        </authorList>
    </citation>
    <scope>NUCLEOTIDE SEQUENCE [LARGE SCALE GENOMIC DNA]</scope>
    <source>
        <strain evidence="2">UK7</strain>
    </source>
</reference>
<evidence type="ECO:0000313" key="1">
    <source>
        <dbReference type="EMBL" id="CZT13760.1"/>
    </source>
</evidence>
<gene>
    <name evidence="1" type="ORF">RCO7_07122</name>
</gene>
<name>A0A1E1LTB7_9HELO</name>
<dbReference type="EMBL" id="FJUW01000098">
    <property type="protein sequence ID" value="CZT13760.1"/>
    <property type="molecule type" value="Genomic_DNA"/>
</dbReference>
<evidence type="ECO:0000313" key="2">
    <source>
        <dbReference type="Proteomes" id="UP000178129"/>
    </source>
</evidence>
<proteinExistence type="predicted"/>
<protein>
    <submittedName>
        <fullName evidence="1">Uncharacterized protein</fullName>
    </submittedName>
</protein>
<dbReference type="Proteomes" id="UP000178129">
    <property type="component" value="Unassembled WGS sequence"/>
</dbReference>